<dbReference type="Proteomes" id="UP000596145">
    <property type="component" value="Chromosome"/>
</dbReference>
<evidence type="ECO:0000259" key="1">
    <source>
        <dbReference type="Pfam" id="PF03551"/>
    </source>
</evidence>
<protein>
    <submittedName>
        <fullName evidence="2">PadR family transcriptional regulator</fullName>
    </submittedName>
</protein>
<dbReference type="InterPro" id="IPR036388">
    <property type="entry name" value="WH-like_DNA-bd_sf"/>
</dbReference>
<dbReference type="OrthoDB" id="3186544at2"/>
<accession>A0A7T4EG01</accession>
<dbReference type="EMBL" id="CP066007">
    <property type="protein sequence ID" value="QQB46684.1"/>
    <property type="molecule type" value="Genomic_DNA"/>
</dbReference>
<sequence length="165" mass="18467">MSIPNALLSLLTEEPRAASQVQSTFQTRTDNAWPLNIGQVTQTLGRLERDGLIESAGKQRLESGRLSITYEATATGKEAATTWMESPVDKPKTERDELTIKIALADPNEIDTIIFTQRAYVMEELRALTRGLTGATPVEKLVAKRRIFECEAELRFLDYVEETHA</sequence>
<organism evidence="2 3">
    <name type="scientific">Corynebacterium glucuronolyticum</name>
    <dbReference type="NCBI Taxonomy" id="39791"/>
    <lineage>
        <taxon>Bacteria</taxon>
        <taxon>Bacillati</taxon>
        <taxon>Actinomycetota</taxon>
        <taxon>Actinomycetes</taxon>
        <taxon>Mycobacteriales</taxon>
        <taxon>Corynebacteriaceae</taxon>
        <taxon>Corynebacterium</taxon>
    </lineage>
</organism>
<dbReference type="RefSeq" id="WP_084035988.1">
    <property type="nucleotide sequence ID" value="NZ_CP066007.1"/>
</dbReference>
<dbReference type="Gene3D" id="1.10.10.10">
    <property type="entry name" value="Winged helix-like DNA-binding domain superfamily/Winged helix DNA-binding domain"/>
    <property type="match status" value="1"/>
</dbReference>
<evidence type="ECO:0000313" key="2">
    <source>
        <dbReference type="EMBL" id="QQB46684.1"/>
    </source>
</evidence>
<dbReference type="GeneID" id="92758976"/>
<proteinExistence type="predicted"/>
<name>A0A7T4EG01_9CORY</name>
<dbReference type="InterPro" id="IPR036390">
    <property type="entry name" value="WH_DNA-bd_sf"/>
</dbReference>
<dbReference type="PANTHER" id="PTHR43252:SF2">
    <property type="entry name" value="TRANSCRIPTION REGULATOR, PADR-LIKE FAMILY"/>
    <property type="match status" value="1"/>
</dbReference>
<dbReference type="Pfam" id="PF03551">
    <property type="entry name" value="PadR"/>
    <property type="match status" value="1"/>
</dbReference>
<gene>
    <name evidence="2" type="ORF">I6I10_01700</name>
</gene>
<dbReference type="InterPro" id="IPR005149">
    <property type="entry name" value="Tscrpt_reg_PadR_N"/>
</dbReference>
<feature type="domain" description="Transcription regulator PadR N-terminal" evidence="1">
    <location>
        <begin position="7"/>
        <end position="80"/>
    </location>
</feature>
<reference evidence="2 3" key="1">
    <citation type="submission" date="2020-12" db="EMBL/GenBank/DDBJ databases">
        <title>FDA dAtabase for Regulatory Grade micrObial Sequences (FDA-ARGOS): Supporting development and validation of Infectious Disease Dx tests.</title>
        <authorList>
            <person name="Sproer C."/>
            <person name="Gronow S."/>
            <person name="Severitt S."/>
            <person name="Schroder I."/>
            <person name="Tallon L."/>
            <person name="Sadzewicz L."/>
            <person name="Zhao X."/>
            <person name="Boylan J."/>
            <person name="Ott S."/>
            <person name="Bowen H."/>
            <person name="Vavikolanu K."/>
            <person name="Mehta A."/>
            <person name="Aluvathingal J."/>
            <person name="Nadendla S."/>
            <person name="Lowell S."/>
            <person name="Myers T."/>
            <person name="Yan Y."/>
            <person name="Sichtig H."/>
        </authorList>
    </citation>
    <scope>NUCLEOTIDE SEQUENCE [LARGE SCALE GENOMIC DNA]</scope>
    <source>
        <strain evidence="2 3">FDAARGOS_1053</strain>
    </source>
</reference>
<dbReference type="AlphaFoldDB" id="A0A7T4EG01"/>
<evidence type="ECO:0000313" key="3">
    <source>
        <dbReference type="Proteomes" id="UP000596145"/>
    </source>
</evidence>
<dbReference type="SUPFAM" id="SSF46785">
    <property type="entry name" value="Winged helix' DNA-binding domain"/>
    <property type="match status" value="1"/>
</dbReference>
<dbReference type="PANTHER" id="PTHR43252">
    <property type="entry name" value="TRANSCRIPTIONAL REGULATOR YQJI"/>
    <property type="match status" value="1"/>
</dbReference>